<organism evidence="2">
    <name type="scientific">uncultured organism MedDCM-OCT-S09-C206</name>
    <dbReference type="NCBI Taxonomy" id="743646"/>
    <lineage>
        <taxon>unclassified sequences</taxon>
        <taxon>environmental samples</taxon>
    </lineage>
</organism>
<dbReference type="EMBL" id="GU943136">
    <property type="protein sequence ID" value="ADD96386.1"/>
    <property type="molecule type" value="Genomic_DNA"/>
</dbReference>
<keyword evidence="1" id="KW-0175">Coiled coil</keyword>
<evidence type="ECO:0000256" key="1">
    <source>
        <dbReference type="SAM" id="Coils"/>
    </source>
</evidence>
<proteinExistence type="predicted"/>
<dbReference type="AlphaFoldDB" id="D6PKY5"/>
<reference evidence="2" key="1">
    <citation type="journal article" date="2010" name="ISME J.">
        <title>Metagenome of the Mediterranean deep chlorophyll maximum studied by direct and fosmid library 454 pyrosequencing.</title>
        <authorList>
            <person name="Ghai R."/>
            <person name="Martin-Cuadrado A.B."/>
            <person name="Molto A.G."/>
            <person name="Heredia I.G."/>
            <person name="Cabrera R."/>
            <person name="Martin J."/>
            <person name="Verdu M."/>
            <person name="Deschamps P."/>
            <person name="Moreira D."/>
            <person name="Lopez-Garcia P."/>
            <person name="Mira A."/>
            <person name="Rodriguez-Valera F."/>
        </authorList>
    </citation>
    <scope>NUCLEOTIDE SEQUENCE</scope>
</reference>
<protein>
    <submittedName>
        <fullName evidence="2">Uncharacterized protein</fullName>
    </submittedName>
</protein>
<evidence type="ECO:0000313" key="2">
    <source>
        <dbReference type="EMBL" id="ADD96386.1"/>
    </source>
</evidence>
<sequence length="125" mass="14073">MVEITVKAADSASAMEEIEKRLGADAMIVSTNRVDGQIEIVATNDDPSKYQKRSEPLVLDKNYRIKGFSDVLNSKLSAEDKPLKSEIVENYSEIEKNAENIKLEIDKLVELSSRPNEIKEKKTVF</sequence>
<feature type="coiled-coil region" evidence="1">
    <location>
        <begin position="84"/>
        <end position="111"/>
    </location>
</feature>
<accession>D6PKY5</accession>
<name>D6PKY5_9ZZZZ</name>